<dbReference type="Proteomes" id="UP000034669">
    <property type="component" value="Unassembled WGS sequence"/>
</dbReference>
<dbReference type="CDD" id="cd02440">
    <property type="entry name" value="AdoMet_MTases"/>
    <property type="match status" value="1"/>
</dbReference>
<dbReference type="Pfam" id="PF13489">
    <property type="entry name" value="Methyltransf_23"/>
    <property type="match status" value="1"/>
</dbReference>
<dbReference type="GO" id="GO:0008168">
    <property type="term" value="F:methyltransferase activity"/>
    <property type="evidence" value="ECO:0007669"/>
    <property type="project" value="UniProtKB-KW"/>
</dbReference>
<dbReference type="Gene3D" id="3.40.50.720">
    <property type="entry name" value="NAD(P)-binding Rossmann-like Domain"/>
    <property type="match status" value="1"/>
</dbReference>
<reference evidence="3 4" key="1">
    <citation type="journal article" date="2015" name="Nature">
        <title>rRNA introns, odd ribosomes, and small enigmatic genomes across a large radiation of phyla.</title>
        <authorList>
            <person name="Brown C.T."/>
            <person name="Hug L.A."/>
            <person name="Thomas B.C."/>
            <person name="Sharon I."/>
            <person name="Castelle C.J."/>
            <person name="Singh A."/>
            <person name="Wilkins M.J."/>
            <person name="Williams K.H."/>
            <person name="Banfield J.F."/>
        </authorList>
    </citation>
    <scope>NUCLEOTIDE SEQUENCE [LARGE SCALE GENOMIC DNA]</scope>
</reference>
<proteinExistence type="predicted"/>
<keyword evidence="3" id="KW-0489">Methyltransferase</keyword>
<dbReference type="GO" id="GO:0032259">
    <property type="term" value="P:methylation"/>
    <property type="evidence" value="ECO:0007669"/>
    <property type="project" value="UniProtKB-KW"/>
</dbReference>
<sequence>MTKRKAKLGKFKKRSICRFCKSRKLIKFLDFGYMPHAGNYLKPWEVGKEYYYPLRIFFCKSCGLIQNLDIISSETLFKNYHYLSSVSLTKHFQEYAEEVKKKFLNENSFIVEIGSNDGVLLSPLLKMGYKVLGVDPAVNVGRIAKKKGINVVFDYFGVKVADRILKKNGKADVILANNVLAHIDNMDNVFSGISKLLKSDGVLIFEVHYFPDLLKMMQYDFFYGEHLSYYNLSTLNPFLNKFNLEIFDVKKMSIHSGSIRVYAKFKTNNKLKIEVSVGKLKKYECGLGHVDEKILKNFDLKIDKHRVNIKRLLLGIKKSGSRIVGYGAGGRANTFLSTCGIGNDILDYIVDESLERQGRFTPGTHIPIVSPEIFRKDSVKYVLLLAWNYKKEIIKKERAFVKNGGKFIVSFPGISMT</sequence>
<comment type="caution">
    <text evidence="3">The sequence shown here is derived from an EMBL/GenBank/DDBJ whole genome shotgun (WGS) entry which is preliminary data.</text>
</comment>
<feature type="domain" description="C-methyltransferase" evidence="2">
    <location>
        <begin position="254"/>
        <end position="412"/>
    </location>
</feature>
<dbReference type="Pfam" id="PF08421">
    <property type="entry name" value="Methyltransf_13"/>
    <property type="match status" value="1"/>
</dbReference>
<protein>
    <submittedName>
        <fullName evidence="3">SAM-dependent methyltransferase</fullName>
    </submittedName>
</protein>
<gene>
    <name evidence="3" type="ORF">UV66_C0001G0066</name>
</gene>
<evidence type="ECO:0000313" key="3">
    <source>
        <dbReference type="EMBL" id="KKS90709.1"/>
    </source>
</evidence>
<organism evidence="3 4">
    <name type="scientific">Candidatus Woesebacteria bacterium GW2011_GWA1_43_12</name>
    <dbReference type="NCBI Taxonomy" id="1618557"/>
    <lineage>
        <taxon>Bacteria</taxon>
        <taxon>Candidatus Woeseibacteriota</taxon>
    </lineage>
</organism>
<dbReference type="SUPFAM" id="SSF53335">
    <property type="entry name" value="S-adenosyl-L-methionine-dependent methyltransferases"/>
    <property type="match status" value="1"/>
</dbReference>
<dbReference type="InterPro" id="IPR029063">
    <property type="entry name" value="SAM-dependent_MTases_sf"/>
</dbReference>
<dbReference type="InterPro" id="IPR013691">
    <property type="entry name" value="MeTrfase_14"/>
</dbReference>
<dbReference type="PANTHER" id="PTHR43861:SF5">
    <property type="entry name" value="BLL5978 PROTEIN"/>
    <property type="match status" value="1"/>
</dbReference>
<feature type="domain" description="Methyltransferase putative zinc binding" evidence="1">
    <location>
        <begin position="17"/>
        <end position="77"/>
    </location>
</feature>
<dbReference type="EMBL" id="LCFI01000001">
    <property type="protein sequence ID" value="KKS90709.1"/>
    <property type="molecule type" value="Genomic_DNA"/>
</dbReference>
<evidence type="ECO:0000313" key="4">
    <source>
        <dbReference type="Proteomes" id="UP000034669"/>
    </source>
</evidence>
<evidence type="ECO:0000259" key="1">
    <source>
        <dbReference type="Pfam" id="PF08421"/>
    </source>
</evidence>
<dbReference type="InterPro" id="IPR038576">
    <property type="entry name" value="Methyltransf_Zn-bd_dom_put_sf"/>
</dbReference>
<dbReference type="Gene3D" id="6.20.50.110">
    <property type="entry name" value="Methyltransferase, zinc-binding domain"/>
    <property type="match status" value="1"/>
</dbReference>
<keyword evidence="3" id="KW-0808">Transferase</keyword>
<accession>A0A0G1CYV1</accession>
<dbReference type="Gene3D" id="3.40.50.150">
    <property type="entry name" value="Vaccinia Virus protein VP39"/>
    <property type="match status" value="1"/>
</dbReference>
<dbReference type="PANTHER" id="PTHR43861">
    <property type="entry name" value="TRANS-ACONITATE 2-METHYLTRANSFERASE-RELATED"/>
    <property type="match status" value="1"/>
</dbReference>
<evidence type="ECO:0000259" key="2">
    <source>
        <dbReference type="Pfam" id="PF08484"/>
    </source>
</evidence>
<dbReference type="InterPro" id="IPR013630">
    <property type="entry name" value="Methyltransf_Zn-bd_dom_put"/>
</dbReference>
<name>A0A0G1CYV1_9BACT</name>
<dbReference type="Pfam" id="PF08484">
    <property type="entry name" value="Methyltransf_14"/>
    <property type="match status" value="1"/>
</dbReference>
<dbReference type="AlphaFoldDB" id="A0A0G1CYV1"/>